<proteinExistence type="predicted"/>
<dbReference type="Proteomes" id="UP000439113">
    <property type="component" value="Unassembled WGS sequence"/>
</dbReference>
<dbReference type="PANTHER" id="PTHR42941">
    <property type="entry name" value="SLL1037 PROTEIN"/>
    <property type="match status" value="1"/>
</dbReference>
<feature type="transmembrane region" description="Helical" evidence="1">
    <location>
        <begin position="345"/>
        <end position="365"/>
    </location>
</feature>
<keyword evidence="1" id="KW-0812">Transmembrane</keyword>
<dbReference type="RefSeq" id="WP_155445971.1">
    <property type="nucleotide sequence ID" value="NZ_JAOQNR010000010.1"/>
</dbReference>
<dbReference type="InterPro" id="IPR011852">
    <property type="entry name" value="TRAP_TAXI"/>
</dbReference>
<reference evidence="2 3" key="1">
    <citation type="submission" date="2019-11" db="EMBL/GenBank/DDBJ databases">
        <title>Whole-genome sequence of a Rhodoblastus acidophilus DSM 142.</title>
        <authorList>
            <person name="Kyndt J.A."/>
            <person name="Meyer T.E."/>
        </authorList>
    </citation>
    <scope>NUCLEOTIDE SEQUENCE [LARGE SCALE GENOMIC DNA]</scope>
    <source>
        <strain evidence="2 3">DSM 142</strain>
    </source>
</reference>
<feature type="transmembrane region" description="Helical" evidence="1">
    <location>
        <begin position="28"/>
        <end position="46"/>
    </location>
</feature>
<dbReference type="SUPFAM" id="SSF53850">
    <property type="entry name" value="Periplasmic binding protein-like II"/>
    <property type="match status" value="1"/>
</dbReference>
<comment type="caution">
    <text evidence="2">The sequence shown here is derived from an EMBL/GenBank/DDBJ whole genome shotgun (WGS) entry which is preliminary data.</text>
</comment>
<dbReference type="EMBL" id="WNKS01000007">
    <property type="protein sequence ID" value="MTV31278.1"/>
    <property type="molecule type" value="Genomic_DNA"/>
</dbReference>
<gene>
    <name evidence="2" type="ORF">GJ654_09760</name>
</gene>
<dbReference type="AlphaFoldDB" id="A0A6N8DLQ9"/>
<dbReference type="PANTHER" id="PTHR42941:SF1">
    <property type="entry name" value="SLL1037 PROTEIN"/>
    <property type="match status" value="1"/>
</dbReference>
<evidence type="ECO:0000256" key="1">
    <source>
        <dbReference type="SAM" id="Phobius"/>
    </source>
</evidence>
<protein>
    <recommendedName>
        <fullName evidence="4">C4-dicarboxylate ABC transporter substrate-binding protein</fullName>
    </recommendedName>
</protein>
<dbReference type="OrthoDB" id="8253130at2"/>
<evidence type="ECO:0000313" key="2">
    <source>
        <dbReference type="EMBL" id="MTV31278.1"/>
    </source>
</evidence>
<keyword evidence="1" id="KW-1133">Transmembrane helix</keyword>
<keyword evidence="1" id="KW-0472">Membrane</keyword>
<dbReference type="Gene3D" id="3.40.190.10">
    <property type="entry name" value="Periplasmic binding protein-like II"/>
    <property type="match status" value="1"/>
</dbReference>
<evidence type="ECO:0008006" key="4">
    <source>
        <dbReference type="Google" id="ProtNLM"/>
    </source>
</evidence>
<organism evidence="2 3">
    <name type="scientific">Rhodoblastus acidophilus</name>
    <name type="common">Rhodopseudomonas acidophila</name>
    <dbReference type="NCBI Taxonomy" id="1074"/>
    <lineage>
        <taxon>Bacteria</taxon>
        <taxon>Pseudomonadati</taxon>
        <taxon>Pseudomonadota</taxon>
        <taxon>Alphaproteobacteria</taxon>
        <taxon>Hyphomicrobiales</taxon>
        <taxon>Rhodoblastaceae</taxon>
        <taxon>Rhodoblastus</taxon>
    </lineage>
</organism>
<sequence length="461" mass="50812">MEGKGPEPGWEDSLERAPVRRVSVFRRVLLWIAFIALSLLAAFLAIKAERMWMDQAKILKFCVSRSGVDQRFAERLQQLVATRTSRIRIAITPVQDLVSAFEHHECDLLVARSDAKLPAAARALAILEKEIVVLVAHRGKEADTAAALRNRKLILASSGAANEALLRGILAAYVLPQADRRLVIPPDAAGVQAAFRAGAANLVFAVVPQSKLLQGNLLRGLTQENRVSFADIPDAAALAKKVKGLAEETVEKGLFSASPLLPADDLSTLSLEVRLVTRGNLRDAIGAELTRLILENKGDLAINGEFADAIAPPDTDKSAPMLAHRGATQYVDDDEKTFIDLYGDYLYLGAPVAGAVGSFMIWFFGRWTRDSTPSAGDFTQEVLEIAVRVRHESRVENLDAADESLDRILHELLEALRAKTLSAEGLDVFRLAFEQTREWIRERRHFLSRREPEKTSTENLL</sequence>
<accession>A0A6N8DLQ9</accession>
<evidence type="ECO:0000313" key="3">
    <source>
        <dbReference type="Proteomes" id="UP000439113"/>
    </source>
</evidence>
<name>A0A6N8DLQ9_RHOAC</name>